<dbReference type="PRINTS" id="PR00107">
    <property type="entry name" value="PHOSPHOCPHPR"/>
</dbReference>
<dbReference type="PANTHER" id="PTHR33705:SF2">
    <property type="entry name" value="PHOSPHOCARRIER PROTEIN NPR"/>
    <property type="match status" value="1"/>
</dbReference>
<dbReference type="HOGENOM" id="CLU_136230_2_3_0"/>
<dbReference type="Proteomes" id="UP000001887">
    <property type="component" value="Chromosome"/>
</dbReference>
<dbReference type="GO" id="GO:0016740">
    <property type="term" value="F:transferase activity"/>
    <property type="evidence" value="ECO:0007669"/>
    <property type="project" value="UniProtKB-KW"/>
</dbReference>
<evidence type="ECO:0000256" key="4">
    <source>
        <dbReference type="ARBA" id="ARBA00022683"/>
    </source>
</evidence>
<evidence type="ECO:0000313" key="7">
    <source>
        <dbReference type="Proteomes" id="UP000001887"/>
    </source>
</evidence>
<protein>
    <submittedName>
        <fullName evidence="6">Phosphotransferase system, phosphocarrier protein HPr</fullName>
    </submittedName>
</protein>
<dbReference type="Pfam" id="PF00381">
    <property type="entry name" value="PTS-HPr"/>
    <property type="match status" value="1"/>
</dbReference>
<dbReference type="EMBL" id="CP001848">
    <property type="protein sequence ID" value="ADB17104.1"/>
    <property type="molecule type" value="Genomic_DNA"/>
</dbReference>
<name>D2R4N8_PIRSD</name>
<accession>D2R4N8</accession>
<comment type="similarity">
    <text evidence="2">Belongs to the HPr family.</text>
</comment>
<sequence length="95" mass="10057">MSDQTLERNVMVTNPQGFHLRPASMFVKLACTFQSKVEILKGNDRFDGKSSLDLLTLGAGNGTTLTLRVSGVDASEAIEALAALVESGFGENNPG</sequence>
<dbReference type="InterPro" id="IPR035895">
    <property type="entry name" value="HPr-like_sf"/>
</dbReference>
<evidence type="ECO:0000256" key="1">
    <source>
        <dbReference type="ARBA" id="ARBA00004496"/>
    </source>
</evidence>
<dbReference type="GO" id="GO:0009401">
    <property type="term" value="P:phosphoenolpyruvate-dependent sugar phosphotransferase system"/>
    <property type="evidence" value="ECO:0007669"/>
    <property type="project" value="UniProtKB-KW"/>
</dbReference>
<dbReference type="STRING" id="530564.Psta_2435"/>
<gene>
    <name evidence="6" type="ordered locus">Psta_2435</name>
</gene>
<feature type="domain" description="HPr" evidence="5">
    <location>
        <begin position="5"/>
        <end position="92"/>
    </location>
</feature>
<organism evidence="6 7">
    <name type="scientific">Pirellula staleyi (strain ATCC 27377 / DSM 6068 / ICPB 4128)</name>
    <name type="common">Pirella staleyi</name>
    <dbReference type="NCBI Taxonomy" id="530564"/>
    <lineage>
        <taxon>Bacteria</taxon>
        <taxon>Pseudomonadati</taxon>
        <taxon>Planctomycetota</taxon>
        <taxon>Planctomycetia</taxon>
        <taxon>Pirellulales</taxon>
        <taxon>Pirellulaceae</taxon>
        <taxon>Pirellula</taxon>
    </lineage>
</organism>
<comment type="subcellular location">
    <subcellularLocation>
        <location evidence="1">Cytoplasm</location>
    </subcellularLocation>
</comment>
<dbReference type="AlphaFoldDB" id="D2R4N8"/>
<dbReference type="InterPro" id="IPR050399">
    <property type="entry name" value="HPr"/>
</dbReference>
<keyword evidence="3" id="KW-0963">Cytoplasm</keyword>
<keyword evidence="7" id="KW-1185">Reference proteome</keyword>
<proteinExistence type="inferred from homology"/>
<dbReference type="GO" id="GO:0005737">
    <property type="term" value="C:cytoplasm"/>
    <property type="evidence" value="ECO:0007669"/>
    <property type="project" value="UniProtKB-SubCell"/>
</dbReference>
<dbReference type="PROSITE" id="PS51350">
    <property type="entry name" value="PTS_HPR_DOM"/>
    <property type="match status" value="1"/>
</dbReference>
<dbReference type="PANTHER" id="PTHR33705">
    <property type="entry name" value="PHOSPHOCARRIER PROTEIN HPR"/>
    <property type="match status" value="1"/>
</dbReference>
<evidence type="ECO:0000259" key="5">
    <source>
        <dbReference type="PROSITE" id="PS51350"/>
    </source>
</evidence>
<evidence type="ECO:0000256" key="3">
    <source>
        <dbReference type="ARBA" id="ARBA00022490"/>
    </source>
</evidence>
<dbReference type="NCBIfam" id="TIGR01003">
    <property type="entry name" value="PTS_HPr_family"/>
    <property type="match status" value="1"/>
</dbReference>
<dbReference type="eggNOG" id="COG1925">
    <property type="taxonomic scope" value="Bacteria"/>
</dbReference>
<evidence type="ECO:0000256" key="2">
    <source>
        <dbReference type="ARBA" id="ARBA00010736"/>
    </source>
</evidence>
<keyword evidence="6" id="KW-0808">Transferase</keyword>
<keyword evidence="4" id="KW-0598">Phosphotransferase system</keyword>
<dbReference type="KEGG" id="psl:Psta_2435"/>
<evidence type="ECO:0000313" key="6">
    <source>
        <dbReference type="EMBL" id="ADB17104.1"/>
    </source>
</evidence>
<reference evidence="6 7" key="1">
    <citation type="journal article" date="2009" name="Stand. Genomic Sci.">
        <title>Complete genome sequence of Pirellula staleyi type strain (ATCC 27377).</title>
        <authorList>
            <person name="Clum A."/>
            <person name="Tindall B.J."/>
            <person name="Sikorski J."/>
            <person name="Ivanova N."/>
            <person name="Mavrommatis K."/>
            <person name="Lucas S."/>
            <person name="Glavina del Rio T."/>
            <person name="Nolan M."/>
            <person name="Chen F."/>
            <person name="Tice H."/>
            <person name="Pitluck S."/>
            <person name="Cheng J.F."/>
            <person name="Chertkov O."/>
            <person name="Brettin T."/>
            <person name="Han C."/>
            <person name="Detter J.C."/>
            <person name="Kuske C."/>
            <person name="Bruce D."/>
            <person name="Goodwin L."/>
            <person name="Ovchinikova G."/>
            <person name="Pati A."/>
            <person name="Mikhailova N."/>
            <person name="Chen A."/>
            <person name="Palaniappan K."/>
            <person name="Land M."/>
            <person name="Hauser L."/>
            <person name="Chang Y.J."/>
            <person name="Jeffries C.D."/>
            <person name="Chain P."/>
            <person name="Rohde M."/>
            <person name="Goker M."/>
            <person name="Bristow J."/>
            <person name="Eisen J.A."/>
            <person name="Markowitz V."/>
            <person name="Hugenholtz P."/>
            <person name="Kyrpides N.C."/>
            <person name="Klenk H.P."/>
            <person name="Lapidus A."/>
        </authorList>
    </citation>
    <scope>NUCLEOTIDE SEQUENCE [LARGE SCALE GENOMIC DNA]</scope>
    <source>
        <strain evidence="7">ATCC 27377 / DSM 6068 / ICPB 4128</strain>
    </source>
</reference>
<dbReference type="OrthoDB" id="9809047at2"/>
<dbReference type="InterPro" id="IPR000032">
    <property type="entry name" value="HPr-like"/>
</dbReference>
<dbReference type="Gene3D" id="3.30.1340.10">
    <property type="entry name" value="HPr-like"/>
    <property type="match status" value="1"/>
</dbReference>
<dbReference type="SUPFAM" id="SSF55594">
    <property type="entry name" value="HPr-like"/>
    <property type="match status" value="1"/>
</dbReference>